<feature type="non-terminal residue" evidence="2">
    <location>
        <position position="1"/>
    </location>
</feature>
<feature type="region of interest" description="Disordered" evidence="1">
    <location>
        <begin position="1"/>
        <end position="22"/>
    </location>
</feature>
<dbReference type="AlphaFoldDB" id="A0AAD3HQY7"/>
<keyword evidence="3" id="KW-1185">Reference proteome</keyword>
<gene>
    <name evidence="2" type="ORF">Agub_g12843</name>
</gene>
<comment type="caution">
    <text evidence="2">The sequence shown here is derived from an EMBL/GenBank/DDBJ whole genome shotgun (WGS) entry which is preliminary data.</text>
</comment>
<feature type="compositionally biased region" description="Low complexity" evidence="1">
    <location>
        <begin position="1"/>
        <end position="21"/>
    </location>
</feature>
<dbReference type="Proteomes" id="UP001054857">
    <property type="component" value="Unassembled WGS sequence"/>
</dbReference>
<evidence type="ECO:0000256" key="1">
    <source>
        <dbReference type="SAM" id="MobiDB-lite"/>
    </source>
</evidence>
<protein>
    <submittedName>
        <fullName evidence="2">Uncharacterized protein</fullName>
    </submittedName>
</protein>
<accession>A0AAD3HQY7</accession>
<dbReference type="EMBL" id="BMAR01000038">
    <property type="protein sequence ID" value="GFR50569.1"/>
    <property type="molecule type" value="Genomic_DNA"/>
</dbReference>
<organism evidence="2 3">
    <name type="scientific">Astrephomene gubernaculifera</name>
    <dbReference type="NCBI Taxonomy" id="47775"/>
    <lineage>
        <taxon>Eukaryota</taxon>
        <taxon>Viridiplantae</taxon>
        <taxon>Chlorophyta</taxon>
        <taxon>core chlorophytes</taxon>
        <taxon>Chlorophyceae</taxon>
        <taxon>CS clade</taxon>
        <taxon>Chlamydomonadales</taxon>
        <taxon>Astrephomenaceae</taxon>
        <taxon>Astrephomene</taxon>
    </lineage>
</organism>
<feature type="non-terminal residue" evidence="2">
    <location>
        <position position="116"/>
    </location>
</feature>
<sequence length="116" mass="11163">GSGINSSGSGAAASASVSGNNTTQGCCRAGSGNLSVATGGATGGASSSSNSSGNAGMSSGAQRPAVLGDDPAFIAARQAYDRTWRACQYDSSESRWALRLLGQDAGAAATASLLKA</sequence>
<reference evidence="2 3" key="1">
    <citation type="journal article" date="2021" name="Sci. Rep.">
        <title>Genome sequencing of the multicellular alga Astrephomene provides insights into convergent evolution of germ-soma differentiation.</title>
        <authorList>
            <person name="Yamashita S."/>
            <person name="Yamamoto K."/>
            <person name="Matsuzaki R."/>
            <person name="Suzuki S."/>
            <person name="Yamaguchi H."/>
            <person name="Hirooka S."/>
            <person name="Minakuchi Y."/>
            <person name="Miyagishima S."/>
            <person name="Kawachi M."/>
            <person name="Toyoda A."/>
            <person name="Nozaki H."/>
        </authorList>
    </citation>
    <scope>NUCLEOTIDE SEQUENCE [LARGE SCALE GENOMIC DNA]</scope>
    <source>
        <strain evidence="2 3">NIES-4017</strain>
    </source>
</reference>
<name>A0AAD3HQY7_9CHLO</name>
<evidence type="ECO:0000313" key="3">
    <source>
        <dbReference type="Proteomes" id="UP001054857"/>
    </source>
</evidence>
<feature type="compositionally biased region" description="Low complexity" evidence="1">
    <location>
        <begin position="44"/>
        <end position="61"/>
    </location>
</feature>
<proteinExistence type="predicted"/>
<feature type="region of interest" description="Disordered" evidence="1">
    <location>
        <begin position="38"/>
        <end position="64"/>
    </location>
</feature>
<evidence type="ECO:0000313" key="2">
    <source>
        <dbReference type="EMBL" id="GFR50569.1"/>
    </source>
</evidence>